<comment type="cofactor">
    <cofactor evidence="3">
        <name>[4Fe-4S] cluster</name>
        <dbReference type="ChEBI" id="CHEBI:49883"/>
    </cofactor>
</comment>
<keyword evidence="6" id="KW-0560">Oxidoreductase</keyword>
<dbReference type="InterPro" id="IPR011896">
    <property type="entry name" value="OFOB"/>
</dbReference>
<name>A0A1F6NJL0_9BACT</name>
<dbReference type="NCBIfam" id="TIGR02177">
    <property type="entry name" value="PorB_KorB"/>
    <property type="match status" value="1"/>
</dbReference>
<evidence type="ECO:0000256" key="8">
    <source>
        <dbReference type="ARBA" id="ARBA00023014"/>
    </source>
</evidence>
<keyword evidence="5" id="KW-0460">Magnesium</keyword>
<evidence type="ECO:0000256" key="7">
    <source>
        <dbReference type="ARBA" id="ARBA00023004"/>
    </source>
</evidence>
<feature type="domain" description="Thiamine pyrophosphate enzyme TPP-binding" evidence="10">
    <location>
        <begin position="47"/>
        <end position="195"/>
    </location>
</feature>
<dbReference type="GO" id="GO:0045333">
    <property type="term" value="P:cellular respiration"/>
    <property type="evidence" value="ECO:0007669"/>
    <property type="project" value="UniProtKB-ARBA"/>
</dbReference>
<keyword evidence="4" id="KW-0479">Metal-binding</keyword>
<evidence type="ECO:0000256" key="3">
    <source>
        <dbReference type="ARBA" id="ARBA00001966"/>
    </source>
</evidence>
<evidence type="ECO:0008006" key="14">
    <source>
        <dbReference type="Google" id="ProtNLM"/>
    </source>
</evidence>
<proteinExistence type="predicted"/>
<comment type="caution">
    <text evidence="12">The sequence shown here is derived from an EMBL/GenBank/DDBJ whole genome shotgun (WGS) entry which is preliminary data.</text>
</comment>
<dbReference type="CDD" id="cd03375">
    <property type="entry name" value="TPP_OGFOR"/>
    <property type="match status" value="1"/>
</dbReference>
<evidence type="ECO:0000256" key="6">
    <source>
        <dbReference type="ARBA" id="ARBA00023002"/>
    </source>
</evidence>
<dbReference type="GO" id="GO:0016625">
    <property type="term" value="F:oxidoreductase activity, acting on the aldehyde or oxo group of donors, iron-sulfur protein as acceptor"/>
    <property type="evidence" value="ECO:0007669"/>
    <property type="project" value="UniProtKB-ARBA"/>
</dbReference>
<dbReference type="InterPro" id="IPR029061">
    <property type="entry name" value="THDP-binding"/>
</dbReference>
<dbReference type="Pfam" id="PF02775">
    <property type="entry name" value="TPP_enzyme_C"/>
    <property type="match status" value="1"/>
</dbReference>
<dbReference type="AlphaFoldDB" id="A0A1F6NJL0"/>
<keyword evidence="8" id="KW-0411">Iron-sulfur</keyword>
<gene>
    <name evidence="12" type="ORF">A2261_03450</name>
</gene>
<keyword evidence="7" id="KW-0408">Iron</keyword>
<comment type="cofactor">
    <cofactor evidence="1">
        <name>Mg(2+)</name>
        <dbReference type="ChEBI" id="CHEBI:18420"/>
    </cofactor>
</comment>
<sequence>MNLNTKMINTWCPGCPNFGILAAFKNTVNELVTSGELRPEQLAIAAGIGCHGKIPDYLNVNSFIGLHGRSLPVLVGAKLANPDLKVVGFVGDGDAYAEGLDHLLHAAKKNIDMTVIVHNNQVFALTTGQYTPMTPKGHKSRSAPYGNPEEPFNPLALLLAAGATFIARTYALDIRHTQKVMADAMRHRGFSFVEIIQPCITFYDTREILKEKMYPVENNTPDDIESARSFIYETDKVPLGVFYQVKKTIFEG</sequence>
<dbReference type="Pfam" id="PF12367">
    <property type="entry name" value="PFO_beta_C"/>
    <property type="match status" value="1"/>
</dbReference>
<dbReference type="GO" id="GO:0051536">
    <property type="term" value="F:iron-sulfur cluster binding"/>
    <property type="evidence" value="ECO:0007669"/>
    <property type="project" value="UniProtKB-KW"/>
</dbReference>
<evidence type="ECO:0000256" key="1">
    <source>
        <dbReference type="ARBA" id="ARBA00001946"/>
    </source>
</evidence>
<evidence type="ECO:0000256" key="2">
    <source>
        <dbReference type="ARBA" id="ARBA00001964"/>
    </source>
</evidence>
<evidence type="ECO:0000313" key="13">
    <source>
        <dbReference type="Proteomes" id="UP000177803"/>
    </source>
</evidence>
<dbReference type="InterPro" id="IPR051457">
    <property type="entry name" value="2-oxoacid:Fd_oxidoreductase"/>
</dbReference>
<dbReference type="PANTHER" id="PTHR48084">
    <property type="entry name" value="2-OXOGLUTARATE OXIDOREDUCTASE SUBUNIT KORB-RELATED"/>
    <property type="match status" value="1"/>
</dbReference>
<evidence type="ECO:0000313" key="12">
    <source>
        <dbReference type="EMBL" id="OGH83983.1"/>
    </source>
</evidence>
<dbReference type="InterPro" id="IPR011766">
    <property type="entry name" value="TPP_enzyme_TPP-bd"/>
</dbReference>
<dbReference type="InterPro" id="IPR032686">
    <property type="entry name" value="PFO_beta_C"/>
</dbReference>
<protein>
    <recommendedName>
        <fullName evidence="14">2-oxoglutarate synthase</fullName>
    </recommendedName>
</protein>
<evidence type="ECO:0000256" key="5">
    <source>
        <dbReference type="ARBA" id="ARBA00022842"/>
    </source>
</evidence>
<dbReference type="GO" id="GO:0030976">
    <property type="term" value="F:thiamine pyrophosphate binding"/>
    <property type="evidence" value="ECO:0007669"/>
    <property type="project" value="InterPro"/>
</dbReference>
<evidence type="ECO:0000259" key="10">
    <source>
        <dbReference type="Pfam" id="PF02775"/>
    </source>
</evidence>
<dbReference type="Proteomes" id="UP000177803">
    <property type="component" value="Unassembled WGS sequence"/>
</dbReference>
<accession>A0A1F6NJL0</accession>
<dbReference type="PANTHER" id="PTHR48084:SF4">
    <property type="entry name" value="2-OXOGLUTARATE OXIDOREDUCTASE SUBUNIT KORB"/>
    <property type="match status" value="1"/>
</dbReference>
<comment type="cofactor">
    <cofactor evidence="2">
        <name>thiamine diphosphate</name>
        <dbReference type="ChEBI" id="CHEBI:58937"/>
    </cofactor>
</comment>
<dbReference type="Gene3D" id="3.40.50.970">
    <property type="match status" value="1"/>
</dbReference>
<feature type="domain" description="Pyruvate ferredoxin oxidoreductase beta subunit C-terminal" evidence="11">
    <location>
        <begin position="199"/>
        <end position="251"/>
    </location>
</feature>
<dbReference type="EMBL" id="MFQR01000049">
    <property type="protein sequence ID" value="OGH83983.1"/>
    <property type="molecule type" value="Genomic_DNA"/>
</dbReference>
<evidence type="ECO:0000256" key="9">
    <source>
        <dbReference type="ARBA" id="ARBA00023052"/>
    </source>
</evidence>
<evidence type="ECO:0000256" key="4">
    <source>
        <dbReference type="ARBA" id="ARBA00022723"/>
    </source>
</evidence>
<evidence type="ECO:0000259" key="11">
    <source>
        <dbReference type="Pfam" id="PF12367"/>
    </source>
</evidence>
<reference evidence="12 13" key="1">
    <citation type="journal article" date="2016" name="Nat. Commun.">
        <title>Thousands of microbial genomes shed light on interconnected biogeochemical processes in an aquifer system.</title>
        <authorList>
            <person name="Anantharaman K."/>
            <person name="Brown C.T."/>
            <person name="Hug L.A."/>
            <person name="Sharon I."/>
            <person name="Castelle C.J."/>
            <person name="Probst A.J."/>
            <person name="Thomas B.C."/>
            <person name="Singh A."/>
            <person name="Wilkins M.J."/>
            <person name="Karaoz U."/>
            <person name="Brodie E.L."/>
            <person name="Williams K.H."/>
            <person name="Hubbard S.S."/>
            <person name="Banfield J.F."/>
        </authorList>
    </citation>
    <scope>NUCLEOTIDE SEQUENCE [LARGE SCALE GENOMIC DNA]</scope>
</reference>
<keyword evidence="9" id="KW-0786">Thiamine pyrophosphate</keyword>
<organism evidence="12 13">
    <name type="scientific">Candidatus Magasanikbacteria bacterium RIFOXYA2_FULL_44_8</name>
    <dbReference type="NCBI Taxonomy" id="1798696"/>
    <lineage>
        <taxon>Bacteria</taxon>
        <taxon>Candidatus Magasanikiibacteriota</taxon>
    </lineage>
</organism>
<dbReference type="SUPFAM" id="SSF52518">
    <property type="entry name" value="Thiamin diphosphate-binding fold (THDP-binding)"/>
    <property type="match status" value="1"/>
</dbReference>
<dbReference type="GO" id="GO:0046872">
    <property type="term" value="F:metal ion binding"/>
    <property type="evidence" value="ECO:0007669"/>
    <property type="project" value="UniProtKB-KW"/>
</dbReference>